<dbReference type="Pfam" id="PF02037">
    <property type="entry name" value="SAP"/>
    <property type="match status" value="1"/>
</dbReference>
<dbReference type="Gene3D" id="3.80.10.10">
    <property type="entry name" value="Ribonuclease Inhibitor"/>
    <property type="match status" value="1"/>
</dbReference>
<dbReference type="SUPFAM" id="SSF68906">
    <property type="entry name" value="SAP domain"/>
    <property type="match status" value="1"/>
</dbReference>
<gene>
    <name evidence="10" type="ORF">DSPE1174_LOCUS3627</name>
</gene>
<dbReference type="InterPro" id="IPR003603">
    <property type="entry name" value="U2A'_phosphoprotein32A_C"/>
</dbReference>
<dbReference type="PANTHER" id="PTHR10552">
    <property type="entry name" value="U2 SMALL NUCLEAR RIBONUCLEOPROTEIN A"/>
    <property type="match status" value="1"/>
</dbReference>
<evidence type="ECO:0000256" key="1">
    <source>
        <dbReference type="ARBA" id="ARBA00004123"/>
    </source>
</evidence>
<dbReference type="GO" id="GO:0005681">
    <property type="term" value="C:spliceosomal complex"/>
    <property type="evidence" value="ECO:0007669"/>
    <property type="project" value="UniProtKB-KW"/>
</dbReference>
<evidence type="ECO:0000256" key="6">
    <source>
        <dbReference type="ARBA" id="ARBA00023242"/>
    </source>
</evidence>
<organism evidence="10">
    <name type="scientific">Octactis speculum</name>
    <dbReference type="NCBI Taxonomy" id="3111310"/>
    <lineage>
        <taxon>Eukaryota</taxon>
        <taxon>Sar</taxon>
        <taxon>Stramenopiles</taxon>
        <taxon>Ochrophyta</taxon>
        <taxon>Dictyochophyceae</taxon>
        <taxon>Dictyochales</taxon>
        <taxon>Dictyochaceae</taxon>
        <taxon>Octactis</taxon>
    </lineage>
</organism>
<keyword evidence="4" id="KW-0677">Repeat</keyword>
<evidence type="ECO:0000256" key="8">
    <source>
        <dbReference type="SAM" id="MobiDB-lite"/>
    </source>
</evidence>
<dbReference type="InterPro" id="IPR003034">
    <property type="entry name" value="SAP_dom"/>
</dbReference>
<keyword evidence="2" id="KW-0433">Leucine-rich repeat</keyword>
<comment type="subcellular location">
    <subcellularLocation>
        <location evidence="1">Nucleus</location>
    </subcellularLocation>
</comment>
<keyword evidence="5" id="KW-0508">mRNA splicing</keyword>
<dbReference type="AlphaFoldDB" id="A0A7S2F7F7"/>
<dbReference type="EMBL" id="HBGS01006885">
    <property type="protein sequence ID" value="CAD9378668.1"/>
    <property type="molecule type" value="Transcribed_RNA"/>
</dbReference>
<evidence type="ECO:0000256" key="5">
    <source>
        <dbReference type="ARBA" id="ARBA00023187"/>
    </source>
</evidence>
<evidence type="ECO:0000256" key="2">
    <source>
        <dbReference type="ARBA" id="ARBA00022614"/>
    </source>
</evidence>
<evidence type="ECO:0000313" key="10">
    <source>
        <dbReference type="EMBL" id="CAD9378668.1"/>
    </source>
</evidence>
<evidence type="ECO:0000256" key="7">
    <source>
        <dbReference type="ARBA" id="ARBA00024196"/>
    </source>
</evidence>
<keyword evidence="3" id="KW-0507">mRNA processing</keyword>
<dbReference type="InterPro" id="IPR001611">
    <property type="entry name" value="Leu-rich_rpt"/>
</dbReference>
<dbReference type="GO" id="GO:0000398">
    <property type="term" value="P:mRNA splicing, via spliceosome"/>
    <property type="evidence" value="ECO:0007669"/>
    <property type="project" value="InterPro"/>
</dbReference>
<protein>
    <recommendedName>
        <fullName evidence="9">SAP domain-containing protein</fullName>
    </recommendedName>
</protein>
<sequence length="420" mass="45181">MRLTSDVLLNAHARLNPCSERELDLRGLKIPAIENIGVTQDLYDTLDFTDNEIKKLENFPNTKRLSCLLLSNNHVKIINPEISEKIPSLRTLVLTNNKITNLSEVDNLAACANLTELSLLSNPVIRRQHYRFYVISKLPQLKVLDFSKIKPKERQEAERLFRSAAGKLMQEDVLKSKEIETDEAETATHNMAQLNEVDRAQVRAAIAAASTPQEIDRIERQLKAGILPTVKNALPAATPNQNGMDIDQAVAPPPAVAPPSVVPHTPAAAPPPAVAQPAAAPAVVPAPVAPVPAPIVAPPPTAVPPPAVAISPAVVPTPAVTDPPSADMVVESSVETVDASPVPTPANESPSKESPPPEVEQPAPTTSTTDDMETDENEETLTSAEVGRMKVTELKAELKKRDLSASGLKKDLVKRLLECL</sequence>
<dbReference type="SMART" id="SM00446">
    <property type="entry name" value="LRRcap"/>
    <property type="match status" value="1"/>
</dbReference>
<comment type="similarity">
    <text evidence="7">Belongs to the U2 small nuclear ribonucleoprotein A family.</text>
</comment>
<dbReference type="SUPFAM" id="SSF52058">
    <property type="entry name" value="L domain-like"/>
    <property type="match status" value="1"/>
</dbReference>
<feature type="compositionally biased region" description="Acidic residues" evidence="8">
    <location>
        <begin position="370"/>
        <end position="379"/>
    </location>
</feature>
<dbReference type="Gene3D" id="1.10.720.30">
    <property type="entry name" value="SAP domain"/>
    <property type="match status" value="1"/>
</dbReference>
<dbReference type="FunFam" id="3.80.10.10:FF:000026">
    <property type="entry name" value="U2 small nuclear ribonucleoprotein A"/>
    <property type="match status" value="1"/>
</dbReference>
<feature type="region of interest" description="Disordered" evidence="8">
    <location>
        <begin position="322"/>
        <end position="388"/>
    </location>
</feature>
<feature type="compositionally biased region" description="Low complexity" evidence="8">
    <location>
        <begin position="360"/>
        <end position="369"/>
    </location>
</feature>
<keyword evidence="3" id="KW-0747">Spliceosome</keyword>
<accession>A0A7S2F7F7</accession>
<dbReference type="SMART" id="SM00513">
    <property type="entry name" value="SAP"/>
    <property type="match status" value="1"/>
</dbReference>
<name>A0A7S2F7F7_9STRA</name>
<dbReference type="InterPro" id="IPR036361">
    <property type="entry name" value="SAP_dom_sf"/>
</dbReference>
<reference evidence="10" key="1">
    <citation type="submission" date="2021-01" db="EMBL/GenBank/DDBJ databases">
        <authorList>
            <person name="Corre E."/>
            <person name="Pelletier E."/>
            <person name="Niang G."/>
            <person name="Scheremetjew M."/>
            <person name="Finn R."/>
            <person name="Kale V."/>
            <person name="Holt S."/>
            <person name="Cochrane G."/>
            <person name="Meng A."/>
            <person name="Brown T."/>
            <person name="Cohen L."/>
        </authorList>
    </citation>
    <scope>NUCLEOTIDE SEQUENCE</scope>
    <source>
        <strain evidence="10">CCMP1381</strain>
    </source>
</reference>
<dbReference type="Pfam" id="PF14580">
    <property type="entry name" value="LRR_9"/>
    <property type="match status" value="1"/>
</dbReference>
<evidence type="ECO:0000259" key="9">
    <source>
        <dbReference type="PROSITE" id="PS50800"/>
    </source>
</evidence>
<dbReference type="PANTHER" id="PTHR10552:SF6">
    <property type="entry name" value="U2 SMALL NUCLEAR RIBONUCLEOPROTEIN A"/>
    <property type="match status" value="1"/>
</dbReference>
<dbReference type="PROSITE" id="PS51450">
    <property type="entry name" value="LRR"/>
    <property type="match status" value="1"/>
</dbReference>
<dbReference type="InterPro" id="IPR044640">
    <property type="entry name" value="RU2A"/>
</dbReference>
<evidence type="ECO:0000256" key="4">
    <source>
        <dbReference type="ARBA" id="ARBA00022737"/>
    </source>
</evidence>
<dbReference type="GO" id="GO:0030620">
    <property type="term" value="F:U2 snRNA binding"/>
    <property type="evidence" value="ECO:0007669"/>
    <property type="project" value="InterPro"/>
</dbReference>
<keyword evidence="6" id="KW-0539">Nucleus</keyword>
<dbReference type="InterPro" id="IPR032675">
    <property type="entry name" value="LRR_dom_sf"/>
</dbReference>
<proteinExistence type="inferred from homology"/>
<evidence type="ECO:0000256" key="3">
    <source>
        <dbReference type="ARBA" id="ARBA00022728"/>
    </source>
</evidence>
<feature type="domain" description="SAP" evidence="9">
    <location>
        <begin position="386"/>
        <end position="420"/>
    </location>
</feature>
<dbReference type="PROSITE" id="PS50800">
    <property type="entry name" value="SAP"/>
    <property type="match status" value="1"/>
</dbReference>